<evidence type="ECO:0000256" key="1">
    <source>
        <dbReference type="ARBA" id="ARBA00008136"/>
    </source>
</evidence>
<accession>A0A8J3A273</accession>
<evidence type="ECO:0000313" key="12">
    <source>
        <dbReference type="Proteomes" id="UP000818603"/>
    </source>
</evidence>
<name>A0A8J3A273_9PROT</name>
<dbReference type="InterPro" id="IPR003738">
    <property type="entry name" value="SRAP"/>
</dbReference>
<evidence type="ECO:0000256" key="8">
    <source>
        <dbReference type="RuleBase" id="RU364100"/>
    </source>
</evidence>
<dbReference type="RefSeq" id="WP_166426329.1">
    <property type="nucleotide sequence ID" value="NZ_BMGZ01000001.1"/>
</dbReference>
<dbReference type="AlphaFoldDB" id="A0A8J3A273"/>
<dbReference type="GO" id="GO:0003697">
    <property type="term" value="F:single-stranded DNA binding"/>
    <property type="evidence" value="ECO:0007669"/>
    <property type="project" value="InterPro"/>
</dbReference>
<evidence type="ECO:0000256" key="7">
    <source>
        <dbReference type="ARBA" id="ARBA00023239"/>
    </source>
</evidence>
<keyword evidence="3" id="KW-0227">DNA damage</keyword>
<dbReference type="EC" id="3.4.-.-" evidence="8"/>
<dbReference type="Proteomes" id="UP000621856">
    <property type="component" value="Unassembled WGS sequence"/>
</dbReference>
<comment type="caution">
    <text evidence="9">The sequence shown here is derived from an EMBL/GenBank/DDBJ whole genome shotgun (WGS) entry which is preliminary data.</text>
</comment>
<keyword evidence="5" id="KW-0190">Covalent protein-DNA linkage</keyword>
<sequence length="220" mass="25114">MCGRKFSDESLSWSMYREQLKLFTAPPASNFAPNYNIAPTHMVPVCFMEDGEKVLRPLRWGLLPSWAKDVKIGYSMINAKAETVEEKNSFAPLLKAHRCVIPVSGFFEWKRKGKSKQPFAIRRQNGEPILLAGLWTQNRMLGIDSYTVLTTQPNDLMAEIHNRMPVILEREDVDRWLDAAWDEAQGLAIRVQSDFLRTYTVSSDVGNVRNNSPDLIEPVL</sequence>
<dbReference type="PANTHER" id="PTHR13604:SF0">
    <property type="entry name" value="ABASIC SITE PROCESSING PROTEIN HMCES"/>
    <property type="match status" value="1"/>
</dbReference>
<dbReference type="GO" id="GO:0106300">
    <property type="term" value="P:protein-DNA covalent cross-linking repair"/>
    <property type="evidence" value="ECO:0007669"/>
    <property type="project" value="InterPro"/>
</dbReference>
<dbReference type="InterPro" id="IPR036590">
    <property type="entry name" value="SRAP-like"/>
</dbReference>
<reference evidence="9" key="3">
    <citation type="submission" date="2020-09" db="EMBL/GenBank/DDBJ databases">
        <authorList>
            <person name="Sun Q."/>
            <person name="Zhou Y."/>
        </authorList>
    </citation>
    <scope>NUCLEOTIDE SEQUENCE</scope>
    <source>
        <strain evidence="9">CGMCC 1.14984</strain>
    </source>
</reference>
<dbReference type="Pfam" id="PF02586">
    <property type="entry name" value="SRAP"/>
    <property type="match status" value="1"/>
</dbReference>
<reference evidence="10 12" key="2">
    <citation type="submission" date="2020-02" db="EMBL/GenBank/DDBJ databases">
        <title>Genome sequence of Parvularcula flava strain NH6-79.</title>
        <authorList>
            <person name="Abdul Karim M.H."/>
            <person name="Lam M.Q."/>
            <person name="Chen S.J."/>
            <person name="Yahya A."/>
            <person name="Shahir S."/>
            <person name="Shamsir M.S."/>
            <person name="Chong C.S."/>
        </authorList>
    </citation>
    <scope>NUCLEOTIDE SEQUENCE [LARGE SCALE GENOMIC DNA]</scope>
    <source>
        <strain evidence="10 12">NH6-79</strain>
    </source>
</reference>
<dbReference type="SUPFAM" id="SSF143081">
    <property type="entry name" value="BB1717-like"/>
    <property type="match status" value="1"/>
</dbReference>
<dbReference type="EMBL" id="VCJR02000001">
    <property type="protein sequence ID" value="NHK27188.1"/>
    <property type="molecule type" value="Genomic_DNA"/>
</dbReference>
<evidence type="ECO:0000313" key="11">
    <source>
        <dbReference type="Proteomes" id="UP000621856"/>
    </source>
</evidence>
<evidence type="ECO:0000256" key="6">
    <source>
        <dbReference type="ARBA" id="ARBA00023125"/>
    </source>
</evidence>
<dbReference type="GO" id="GO:0006508">
    <property type="term" value="P:proteolysis"/>
    <property type="evidence" value="ECO:0007669"/>
    <property type="project" value="UniProtKB-KW"/>
</dbReference>
<evidence type="ECO:0000256" key="5">
    <source>
        <dbReference type="ARBA" id="ARBA00023124"/>
    </source>
</evidence>
<dbReference type="Proteomes" id="UP000818603">
    <property type="component" value="Unassembled WGS sequence"/>
</dbReference>
<evidence type="ECO:0000256" key="4">
    <source>
        <dbReference type="ARBA" id="ARBA00022801"/>
    </source>
</evidence>
<protein>
    <recommendedName>
        <fullName evidence="8">Abasic site processing protein</fullName>
        <ecNumber evidence="8">3.4.-.-</ecNumber>
    </recommendedName>
</protein>
<keyword evidence="12" id="KW-1185">Reference proteome</keyword>
<evidence type="ECO:0000313" key="10">
    <source>
        <dbReference type="EMBL" id="NHK27188.1"/>
    </source>
</evidence>
<evidence type="ECO:0000256" key="3">
    <source>
        <dbReference type="ARBA" id="ARBA00022763"/>
    </source>
</evidence>
<proteinExistence type="inferred from homology"/>
<dbReference type="GO" id="GO:0008233">
    <property type="term" value="F:peptidase activity"/>
    <property type="evidence" value="ECO:0007669"/>
    <property type="project" value="UniProtKB-KW"/>
</dbReference>
<organism evidence="9 11">
    <name type="scientific">Aquisalinus luteolus</name>
    <dbReference type="NCBI Taxonomy" id="1566827"/>
    <lineage>
        <taxon>Bacteria</taxon>
        <taxon>Pseudomonadati</taxon>
        <taxon>Pseudomonadota</taxon>
        <taxon>Alphaproteobacteria</taxon>
        <taxon>Parvularculales</taxon>
        <taxon>Parvularculaceae</taxon>
        <taxon>Aquisalinus</taxon>
    </lineage>
</organism>
<keyword evidence="7" id="KW-0456">Lyase</keyword>
<dbReference type="GO" id="GO:0016829">
    <property type="term" value="F:lyase activity"/>
    <property type="evidence" value="ECO:0007669"/>
    <property type="project" value="UniProtKB-KW"/>
</dbReference>
<keyword evidence="4 8" id="KW-0378">Hydrolase</keyword>
<keyword evidence="2 8" id="KW-0645">Protease</keyword>
<evidence type="ECO:0000256" key="2">
    <source>
        <dbReference type="ARBA" id="ARBA00022670"/>
    </source>
</evidence>
<comment type="similarity">
    <text evidence="1 8">Belongs to the SOS response-associated peptidase family.</text>
</comment>
<dbReference type="PANTHER" id="PTHR13604">
    <property type="entry name" value="DC12-RELATED"/>
    <property type="match status" value="1"/>
</dbReference>
<dbReference type="EMBL" id="BMGZ01000001">
    <property type="protein sequence ID" value="GGH94675.1"/>
    <property type="molecule type" value="Genomic_DNA"/>
</dbReference>
<reference evidence="9" key="1">
    <citation type="journal article" date="2014" name="Int. J. Syst. Evol. Microbiol.">
        <title>Complete genome sequence of Corynebacterium casei LMG S-19264T (=DSM 44701T), isolated from a smear-ripened cheese.</title>
        <authorList>
            <consortium name="US DOE Joint Genome Institute (JGI-PGF)"/>
            <person name="Walter F."/>
            <person name="Albersmeier A."/>
            <person name="Kalinowski J."/>
            <person name="Ruckert C."/>
        </authorList>
    </citation>
    <scope>NUCLEOTIDE SEQUENCE</scope>
    <source>
        <strain evidence="9">CGMCC 1.14984</strain>
    </source>
</reference>
<evidence type="ECO:0000313" key="9">
    <source>
        <dbReference type="EMBL" id="GGH94675.1"/>
    </source>
</evidence>
<gene>
    <name evidence="10" type="ORF">FF098_004645</name>
    <name evidence="9" type="ORF">GCM10011355_09420</name>
</gene>
<dbReference type="Gene3D" id="3.90.1680.10">
    <property type="entry name" value="SOS response associated peptidase-like"/>
    <property type="match status" value="1"/>
</dbReference>
<keyword evidence="6" id="KW-0238">DNA-binding</keyword>